<dbReference type="RefSeq" id="WP_211428994.1">
    <property type="nucleotide sequence ID" value="NZ_CP072648.1"/>
</dbReference>
<dbReference type="HAMAP" id="MF_01007">
    <property type="entry name" value="16SrRNA_methyltr_H"/>
    <property type="match status" value="1"/>
</dbReference>
<comment type="function">
    <text evidence="6">Specifically methylates the N4 position of cytidine in position 1402 (C1402) of 16S rRNA.</text>
</comment>
<accession>A0ABX8BBS8</accession>
<feature type="binding site" evidence="6">
    <location>
        <position position="54"/>
    </location>
    <ligand>
        <name>S-adenosyl-L-methionine</name>
        <dbReference type="ChEBI" id="CHEBI:59789"/>
    </ligand>
</feature>
<dbReference type="Gene3D" id="3.40.50.150">
    <property type="entry name" value="Vaccinia Virus protein VP39"/>
    <property type="match status" value="1"/>
</dbReference>
<feature type="region of interest" description="Disordered" evidence="7">
    <location>
        <begin position="294"/>
        <end position="313"/>
    </location>
</feature>
<dbReference type="Proteomes" id="UP000676506">
    <property type="component" value="Chromosome 1"/>
</dbReference>
<dbReference type="Gene3D" id="1.10.150.170">
    <property type="entry name" value="Putative methyltransferase TM0872, insert domain"/>
    <property type="match status" value="1"/>
</dbReference>
<evidence type="ECO:0000256" key="1">
    <source>
        <dbReference type="ARBA" id="ARBA00010396"/>
    </source>
</evidence>
<evidence type="ECO:0000256" key="7">
    <source>
        <dbReference type="SAM" id="MobiDB-lite"/>
    </source>
</evidence>
<gene>
    <name evidence="6 8" type="primary">rsmH</name>
    <name evidence="8" type="ORF">J8C06_01265</name>
</gene>
<dbReference type="CDD" id="cd02440">
    <property type="entry name" value="AdoMet_MTases"/>
    <property type="match status" value="1"/>
</dbReference>
<comment type="similarity">
    <text evidence="1 6">Belongs to the methyltransferase superfamily. RsmH family.</text>
</comment>
<reference evidence="8 9" key="1">
    <citation type="submission" date="2021-03" db="EMBL/GenBank/DDBJ databases">
        <title>Genomic and phenotypic characterization of Chloracidobacterium isolates provides evidence for multiple species.</title>
        <authorList>
            <person name="Saini M.K."/>
            <person name="Costas A.M.G."/>
            <person name="Tank M."/>
            <person name="Bryant D.A."/>
        </authorList>
    </citation>
    <scope>NUCLEOTIDE SEQUENCE [LARGE SCALE GENOMIC DNA]</scope>
    <source>
        <strain evidence="8 9">BV2-C</strain>
    </source>
</reference>
<protein>
    <recommendedName>
        <fullName evidence="6">Ribosomal RNA small subunit methyltransferase H</fullName>
        <ecNumber evidence="6">2.1.1.199</ecNumber>
    </recommendedName>
    <alternativeName>
        <fullName evidence="6">16S rRNA m(4)C1402 methyltransferase</fullName>
    </alternativeName>
    <alternativeName>
        <fullName evidence="6">rRNA (cytosine-N(4)-)-methyltransferase RsmH</fullName>
    </alternativeName>
</protein>
<dbReference type="PIRSF" id="PIRSF004486">
    <property type="entry name" value="MraW"/>
    <property type="match status" value="1"/>
</dbReference>
<dbReference type="InterPro" id="IPR023397">
    <property type="entry name" value="SAM-dep_MeTrfase_MraW_recog"/>
</dbReference>
<evidence type="ECO:0000256" key="4">
    <source>
        <dbReference type="ARBA" id="ARBA00022679"/>
    </source>
</evidence>
<dbReference type="SUPFAM" id="SSF81799">
    <property type="entry name" value="Putative methyltransferase TM0872, insert domain"/>
    <property type="match status" value="1"/>
</dbReference>
<sequence>MRDVEPQHTPVLLAETLAALEPARGGWFVDGTIGLGGHTAAILRAGARGVIAIDRDPGALRSAAERLAGYGDRVRFVHGDFRSLKRMLMEMGWSQVNGVLVDLGISSWQLDDPTRGFSFRHDGPLDMRMDATASLTAADIVNTWTEAELAEAIQQWGEERYARRVARSIVNTRRTAPITTTHHLAALVRQAIPTRGPQRIDPATRTFQALRIAVNRELDGLEAFVSDAVDVLAPGGRLAVITFHSLEDRPIKHALRREAGLPDEDAPVDFWGRRLTPTPRLRLLHRRPIVPTEAEAASNPRARSAKLRSAERL</sequence>
<dbReference type="Pfam" id="PF01795">
    <property type="entry name" value="Methyltransf_5"/>
    <property type="match status" value="1"/>
</dbReference>
<feature type="binding site" evidence="6">
    <location>
        <position position="81"/>
    </location>
    <ligand>
        <name>S-adenosyl-L-methionine</name>
        <dbReference type="ChEBI" id="CHEBI:59789"/>
    </ligand>
</feature>
<keyword evidence="6" id="KW-0963">Cytoplasm</keyword>
<dbReference type="PANTHER" id="PTHR11265:SF0">
    <property type="entry name" value="12S RRNA N4-METHYLCYTIDINE METHYLTRANSFERASE"/>
    <property type="match status" value="1"/>
</dbReference>
<keyword evidence="4 6" id="KW-0808">Transferase</keyword>
<keyword evidence="5 6" id="KW-0949">S-adenosyl-L-methionine</keyword>
<dbReference type="SUPFAM" id="SSF53335">
    <property type="entry name" value="S-adenosyl-L-methionine-dependent methyltransferases"/>
    <property type="match status" value="1"/>
</dbReference>
<keyword evidence="9" id="KW-1185">Reference proteome</keyword>
<keyword evidence="3 6" id="KW-0489">Methyltransferase</keyword>
<keyword evidence="2 6" id="KW-0698">rRNA processing</keyword>
<feature type="binding site" evidence="6">
    <location>
        <position position="102"/>
    </location>
    <ligand>
        <name>S-adenosyl-L-methionine</name>
        <dbReference type="ChEBI" id="CHEBI:59789"/>
    </ligand>
</feature>
<evidence type="ECO:0000313" key="8">
    <source>
        <dbReference type="EMBL" id="QUW03103.1"/>
    </source>
</evidence>
<name>A0ABX8BBS8_9BACT</name>
<comment type="subcellular location">
    <subcellularLocation>
        <location evidence="6">Cytoplasm</location>
    </subcellularLocation>
</comment>
<dbReference type="GO" id="GO:0008168">
    <property type="term" value="F:methyltransferase activity"/>
    <property type="evidence" value="ECO:0007669"/>
    <property type="project" value="UniProtKB-KW"/>
</dbReference>
<feature type="binding site" evidence="6">
    <location>
        <position position="109"/>
    </location>
    <ligand>
        <name>S-adenosyl-L-methionine</name>
        <dbReference type="ChEBI" id="CHEBI:59789"/>
    </ligand>
</feature>
<dbReference type="EMBL" id="CP072648">
    <property type="protein sequence ID" value="QUW03103.1"/>
    <property type="molecule type" value="Genomic_DNA"/>
</dbReference>
<dbReference type="EC" id="2.1.1.199" evidence="6"/>
<feature type="binding site" evidence="6">
    <location>
        <begin position="36"/>
        <end position="38"/>
    </location>
    <ligand>
        <name>S-adenosyl-L-methionine</name>
        <dbReference type="ChEBI" id="CHEBI:59789"/>
    </ligand>
</feature>
<dbReference type="InterPro" id="IPR029063">
    <property type="entry name" value="SAM-dependent_MTases_sf"/>
</dbReference>
<comment type="catalytic activity">
    <reaction evidence="6">
        <text>cytidine(1402) in 16S rRNA + S-adenosyl-L-methionine = N(4)-methylcytidine(1402) in 16S rRNA + S-adenosyl-L-homocysteine + H(+)</text>
        <dbReference type="Rhea" id="RHEA:42928"/>
        <dbReference type="Rhea" id="RHEA-COMP:10286"/>
        <dbReference type="Rhea" id="RHEA-COMP:10287"/>
        <dbReference type="ChEBI" id="CHEBI:15378"/>
        <dbReference type="ChEBI" id="CHEBI:57856"/>
        <dbReference type="ChEBI" id="CHEBI:59789"/>
        <dbReference type="ChEBI" id="CHEBI:74506"/>
        <dbReference type="ChEBI" id="CHEBI:82748"/>
        <dbReference type="EC" id="2.1.1.199"/>
    </reaction>
</comment>
<dbReference type="NCBIfam" id="TIGR00006">
    <property type="entry name" value="16S rRNA (cytosine(1402)-N(4))-methyltransferase RsmH"/>
    <property type="match status" value="1"/>
</dbReference>
<evidence type="ECO:0000313" key="9">
    <source>
        <dbReference type="Proteomes" id="UP000676506"/>
    </source>
</evidence>
<evidence type="ECO:0000256" key="6">
    <source>
        <dbReference type="HAMAP-Rule" id="MF_01007"/>
    </source>
</evidence>
<organism evidence="8 9">
    <name type="scientific">Chloracidobacterium validum</name>
    <dbReference type="NCBI Taxonomy" id="2821543"/>
    <lineage>
        <taxon>Bacteria</taxon>
        <taxon>Pseudomonadati</taxon>
        <taxon>Acidobacteriota</taxon>
        <taxon>Terriglobia</taxon>
        <taxon>Terriglobales</taxon>
        <taxon>Acidobacteriaceae</taxon>
        <taxon>Chloracidobacterium</taxon>
    </lineage>
</organism>
<dbReference type="PANTHER" id="PTHR11265">
    <property type="entry name" value="S-ADENOSYL-METHYLTRANSFERASE MRAW"/>
    <property type="match status" value="1"/>
</dbReference>
<evidence type="ECO:0000256" key="5">
    <source>
        <dbReference type="ARBA" id="ARBA00022691"/>
    </source>
</evidence>
<evidence type="ECO:0000256" key="3">
    <source>
        <dbReference type="ARBA" id="ARBA00022603"/>
    </source>
</evidence>
<dbReference type="GO" id="GO:0032259">
    <property type="term" value="P:methylation"/>
    <property type="evidence" value="ECO:0007669"/>
    <property type="project" value="UniProtKB-KW"/>
</dbReference>
<dbReference type="InterPro" id="IPR002903">
    <property type="entry name" value="RsmH"/>
</dbReference>
<evidence type="ECO:0000256" key="2">
    <source>
        <dbReference type="ARBA" id="ARBA00022552"/>
    </source>
</evidence>
<proteinExistence type="inferred from homology"/>